<organismHost>
    <name type="scientific">Shigella sonnei</name>
    <dbReference type="NCBI Taxonomy" id="624"/>
</organismHost>
<proteinExistence type="predicted"/>
<sequence length="199" mass="22646">MGGPDTQENRVNLTPEEHFVAHKLLAKIHPNHYGLIKAVIAMGMSSRTHQRQFNKSYGWERRQMSVLQTGEGNPFYGKHHTEEHKEYMSQLLKGRKITWADKISATKKANPYKYSQAQCQAISERNKGEGNWMYGKSHTPEASKKISDKAKERYKDPSKNPAAKKVVLNGIEYGSMKQASVATGLSLYKIRNLIKQVEI</sequence>
<dbReference type="GO" id="GO:0003677">
    <property type="term" value="F:DNA binding"/>
    <property type="evidence" value="ECO:0007669"/>
    <property type="project" value="InterPro"/>
</dbReference>
<feature type="domain" description="Nuclease associated modular" evidence="1">
    <location>
        <begin position="76"/>
        <end position="92"/>
    </location>
</feature>
<dbReference type="InterPro" id="IPR003611">
    <property type="entry name" value="NUMOD3"/>
</dbReference>
<protein>
    <recommendedName>
        <fullName evidence="1">Nuclease associated modular domain-containing protein</fullName>
    </recommendedName>
</protein>
<evidence type="ECO:0000259" key="1">
    <source>
        <dbReference type="SMART" id="SM00496"/>
    </source>
</evidence>
<reference evidence="2 3" key="1">
    <citation type="journal article" date="2010" name="J. Microbiol.">
        <title>Phenotypic characterization and genomic analysis of the Shigella sonnei bacteriophage SP18.</title>
        <authorList>
            <person name="Kim K.H."/>
            <person name="Chang H.W."/>
            <person name="Nam Y.D."/>
            <person name="Roh S.W."/>
            <person name="Bae J.W."/>
        </authorList>
    </citation>
    <scope>NUCLEOTIDE SEQUENCE [LARGE SCALE GENOMIC DNA]</scope>
</reference>
<dbReference type="SMART" id="SM00496">
    <property type="entry name" value="IENR2"/>
    <property type="match status" value="2"/>
</dbReference>
<dbReference type="KEGG" id="vg:9830561"/>
<keyword evidence="3" id="KW-1185">Reference proteome</keyword>
<feature type="domain" description="Nuclease associated modular" evidence="1">
    <location>
        <begin position="134"/>
        <end position="150"/>
    </location>
</feature>
<evidence type="ECO:0000313" key="2">
    <source>
        <dbReference type="EMBL" id="ADO19537.1"/>
    </source>
</evidence>
<dbReference type="EMBL" id="GQ981382">
    <property type="protein sequence ID" value="ADO19537.1"/>
    <property type="molecule type" value="Genomic_DNA"/>
</dbReference>
<dbReference type="Pfam" id="PF07460">
    <property type="entry name" value="NUMOD3"/>
    <property type="match status" value="2"/>
</dbReference>
<organism evidence="2 3">
    <name type="scientific">Shigella phage SP18</name>
    <dbReference type="NCBI Taxonomy" id="645664"/>
    <lineage>
        <taxon>Viruses</taxon>
        <taxon>Duplodnaviria</taxon>
        <taxon>Heunggongvirae</taxon>
        <taxon>Uroviricota</taxon>
        <taxon>Caudoviricetes</taxon>
        <taxon>Pantevenvirales</taxon>
        <taxon>Straboviridae</taxon>
        <taxon>Tevenvirinae</taxon>
        <taxon>Gaprivervirus</taxon>
        <taxon>Gaprivervirus sp18</taxon>
    </lineage>
</organism>
<name>E3SF00_BPSP8</name>
<dbReference type="Proteomes" id="UP000007042">
    <property type="component" value="Segment"/>
</dbReference>
<dbReference type="SUPFAM" id="SSF64496">
    <property type="entry name" value="DNA-binding domain of intron-encoded endonucleases"/>
    <property type="match status" value="2"/>
</dbReference>
<accession>E3SF00</accession>
<dbReference type="RefSeq" id="YP_003934820.1">
    <property type="nucleotide sequence ID" value="NC_014595.1"/>
</dbReference>
<evidence type="ECO:0000313" key="3">
    <source>
        <dbReference type="Proteomes" id="UP000007042"/>
    </source>
</evidence>
<gene>
    <name evidence="2" type="ORF">SP18gp197</name>
</gene>